<proteinExistence type="predicted"/>
<gene>
    <name evidence="3" type="ORF">C1I98_05230</name>
</gene>
<evidence type="ECO:0000313" key="4">
    <source>
        <dbReference type="Proteomes" id="UP000248544"/>
    </source>
</evidence>
<feature type="compositionally biased region" description="Basic residues" evidence="1">
    <location>
        <begin position="70"/>
        <end position="79"/>
    </location>
</feature>
<keyword evidence="4" id="KW-1185">Reference proteome</keyword>
<dbReference type="EMBL" id="POUA01000024">
    <property type="protein sequence ID" value="PZG53893.1"/>
    <property type="molecule type" value="Genomic_DNA"/>
</dbReference>
<keyword evidence="2" id="KW-0472">Membrane</keyword>
<feature type="transmembrane region" description="Helical" evidence="2">
    <location>
        <begin position="20"/>
        <end position="41"/>
    </location>
</feature>
<evidence type="ECO:0000256" key="1">
    <source>
        <dbReference type="SAM" id="MobiDB-lite"/>
    </source>
</evidence>
<sequence length="79" mass="8420">MLKTLSVASVRERWTAFTGGFVALLLGAAMVSMTGLALLSAGPEVPGRLRRGTGTPGPRRRWAPTGWCPARRRGAGRSR</sequence>
<organism evidence="3 4">
    <name type="scientific">Spongiactinospora gelatinilytica</name>
    <dbReference type="NCBI Taxonomy" id="2666298"/>
    <lineage>
        <taxon>Bacteria</taxon>
        <taxon>Bacillati</taxon>
        <taxon>Actinomycetota</taxon>
        <taxon>Actinomycetes</taxon>
        <taxon>Streptosporangiales</taxon>
        <taxon>Streptosporangiaceae</taxon>
        <taxon>Spongiactinospora</taxon>
    </lineage>
</organism>
<protein>
    <submittedName>
        <fullName evidence="3">Uncharacterized protein</fullName>
    </submittedName>
</protein>
<reference evidence="3 4" key="1">
    <citation type="submission" date="2018-01" db="EMBL/GenBank/DDBJ databases">
        <title>Draft genome sequence of Sphaerisporangium sp. 7K107.</title>
        <authorList>
            <person name="Sahin N."/>
            <person name="Saygin H."/>
            <person name="Ay H."/>
        </authorList>
    </citation>
    <scope>NUCLEOTIDE SEQUENCE [LARGE SCALE GENOMIC DNA]</scope>
    <source>
        <strain evidence="3 4">7K107</strain>
    </source>
</reference>
<feature type="region of interest" description="Disordered" evidence="1">
    <location>
        <begin position="44"/>
        <end position="79"/>
    </location>
</feature>
<accession>A0A2W2H1N9</accession>
<dbReference type="AlphaFoldDB" id="A0A2W2H1N9"/>
<keyword evidence="2" id="KW-1133">Transmembrane helix</keyword>
<comment type="caution">
    <text evidence="3">The sequence shown here is derived from an EMBL/GenBank/DDBJ whole genome shotgun (WGS) entry which is preliminary data.</text>
</comment>
<evidence type="ECO:0000256" key="2">
    <source>
        <dbReference type="SAM" id="Phobius"/>
    </source>
</evidence>
<evidence type="ECO:0000313" key="3">
    <source>
        <dbReference type="EMBL" id="PZG53893.1"/>
    </source>
</evidence>
<keyword evidence="2" id="KW-0812">Transmembrane</keyword>
<name>A0A2W2H1N9_9ACTN</name>
<dbReference type="Proteomes" id="UP000248544">
    <property type="component" value="Unassembled WGS sequence"/>
</dbReference>